<organism evidence="1 2">
    <name type="scientific">Desulfobulbus propionicus (strain ATCC 33891 / DSM 2032 / VKM B-1956 / 1pr3)</name>
    <dbReference type="NCBI Taxonomy" id="577650"/>
    <lineage>
        <taxon>Bacteria</taxon>
        <taxon>Pseudomonadati</taxon>
        <taxon>Thermodesulfobacteriota</taxon>
        <taxon>Desulfobulbia</taxon>
        <taxon>Desulfobulbales</taxon>
        <taxon>Desulfobulbaceae</taxon>
        <taxon>Desulfobulbus</taxon>
    </lineage>
</organism>
<evidence type="ECO:0008006" key="3">
    <source>
        <dbReference type="Google" id="ProtNLM"/>
    </source>
</evidence>
<dbReference type="EMBL" id="CP002364">
    <property type="protein sequence ID" value="ADW17028.1"/>
    <property type="molecule type" value="Genomic_DNA"/>
</dbReference>
<keyword evidence="2" id="KW-1185">Reference proteome</keyword>
<name>A0A7U3YKF9_DESPD</name>
<dbReference type="AlphaFoldDB" id="A0A7U3YKF9"/>
<accession>A0A7U3YKF9</accession>
<evidence type="ECO:0000313" key="1">
    <source>
        <dbReference type="EMBL" id="ADW17028.1"/>
    </source>
</evidence>
<evidence type="ECO:0000313" key="2">
    <source>
        <dbReference type="Proteomes" id="UP000006365"/>
    </source>
</evidence>
<sequence>MEKRKHPRIPVHGMSIDVSDGIGCCSGDVRDVSRVGLCLVDMAKRFGKNIDAYTVVASSGEKYFKFRVRPRWERAGRLSKRVGVEIEEAPWQWTEYVMSLEAQQRL</sequence>
<dbReference type="Proteomes" id="UP000006365">
    <property type="component" value="Chromosome"/>
</dbReference>
<proteinExistence type="predicted"/>
<gene>
    <name evidence="1" type="ordered locus">Despr_0854</name>
</gene>
<reference evidence="1 2" key="1">
    <citation type="journal article" date="2011" name="Stand. Genomic Sci.">
        <title>Complete genome sequence of Desulfobulbus propionicus type strain (1pr3).</title>
        <authorList>
            <person name="Pagani I."/>
            <person name="Lapidus A."/>
            <person name="Nolan M."/>
            <person name="Lucas S."/>
            <person name="Hammon N."/>
            <person name="Deshpande S."/>
            <person name="Cheng J.F."/>
            <person name="Chertkov O."/>
            <person name="Davenport K."/>
            <person name="Tapia R."/>
            <person name="Han C."/>
            <person name="Goodwin L."/>
            <person name="Pitluck S."/>
            <person name="Liolios K."/>
            <person name="Mavromatis K."/>
            <person name="Ivanova N."/>
            <person name="Mikhailova N."/>
            <person name="Pati A."/>
            <person name="Chen A."/>
            <person name="Palaniappan K."/>
            <person name="Land M."/>
            <person name="Hauser L."/>
            <person name="Chang Y.J."/>
            <person name="Jeffries C.D."/>
            <person name="Detter J.C."/>
            <person name="Brambilla E."/>
            <person name="Kannan K.P."/>
            <person name="Djao O.D."/>
            <person name="Rohde M."/>
            <person name="Pukall R."/>
            <person name="Spring S."/>
            <person name="Goker M."/>
            <person name="Sikorski J."/>
            <person name="Woyke T."/>
            <person name="Bristow J."/>
            <person name="Eisen J.A."/>
            <person name="Markowitz V."/>
            <person name="Hugenholtz P."/>
            <person name="Kyrpides N.C."/>
            <person name="Klenk H.P."/>
        </authorList>
    </citation>
    <scope>NUCLEOTIDE SEQUENCE [LARGE SCALE GENOMIC DNA]</scope>
    <source>
        <strain evidence="2">ATCC 33891 / DSM 2032 / 1pr3</strain>
    </source>
</reference>
<protein>
    <recommendedName>
        <fullName evidence="3">PilZ domain-containing protein</fullName>
    </recommendedName>
</protein>
<dbReference type="KEGG" id="dpr:Despr_0854"/>